<evidence type="ECO:0000313" key="4">
    <source>
        <dbReference type="Proteomes" id="UP000735205"/>
    </source>
</evidence>
<evidence type="ECO:0000313" key="3">
    <source>
        <dbReference type="EMBL" id="MBS9335886.1"/>
    </source>
</evidence>
<accession>A0ABS5QRR5</accession>
<proteinExistence type="predicted"/>
<dbReference type="EMBL" id="JAAMFJ010000001">
    <property type="protein sequence ID" value="MBS9335886.1"/>
    <property type="molecule type" value="Genomic_DNA"/>
</dbReference>
<gene>
    <name evidence="3" type="ORF">G6R28_01375</name>
</gene>
<dbReference type="Pfam" id="PF00149">
    <property type="entry name" value="Metallophos"/>
    <property type="match status" value="1"/>
</dbReference>
<dbReference type="GO" id="GO:0004527">
    <property type="term" value="F:exonuclease activity"/>
    <property type="evidence" value="ECO:0007669"/>
    <property type="project" value="UniProtKB-KW"/>
</dbReference>
<feature type="domain" description="Calcineurin-like phosphoesterase" evidence="2">
    <location>
        <begin position="3"/>
        <end position="199"/>
    </location>
</feature>
<dbReference type="InterPro" id="IPR004843">
    <property type="entry name" value="Calcineurin-like_PHP"/>
</dbReference>
<comment type="caution">
    <text evidence="3">The sequence shown here is derived from an EMBL/GenBank/DDBJ whole genome shotgun (WGS) entry which is preliminary data.</text>
</comment>
<dbReference type="Gene3D" id="3.60.21.10">
    <property type="match status" value="1"/>
</dbReference>
<dbReference type="PANTHER" id="PTHR30337">
    <property type="entry name" value="COMPONENT OF ATP-DEPENDENT DSDNA EXONUCLEASE"/>
    <property type="match status" value="1"/>
</dbReference>
<keyword evidence="3" id="KW-0540">Nuclease</keyword>
<organism evidence="3 4">
    <name type="scientific">Fructobacillus papyrifericola</name>
    <dbReference type="NCBI Taxonomy" id="2713172"/>
    <lineage>
        <taxon>Bacteria</taxon>
        <taxon>Bacillati</taxon>
        <taxon>Bacillota</taxon>
        <taxon>Bacilli</taxon>
        <taxon>Lactobacillales</taxon>
        <taxon>Lactobacillaceae</taxon>
        <taxon>Fructobacillus</taxon>
    </lineage>
</organism>
<protein>
    <submittedName>
        <fullName evidence="3">DNA repair exonuclease</fullName>
    </submittedName>
</protein>
<dbReference type="InterPro" id="IPR041796">
    <property type="entry name" value="Mre11_N"/>
</dbReference>
<dbReference type="InterPro" id="IPR029052">
    <property type="entry name" value="Metallo-depent_PP-like"/>
</dbReference>
<reference evidence="3 4" key="1">
    <citation type="submission" date="2020-02" db="EMBL/GenBank/DDBJ databases">
        <title>Fructobacillus sp. isolated from paper mulberry of Taiwan.</title>
        <authorList>
            <person name="Lin S.-T."/>
        </authorList>
    </citation>
    <scope>NUCLEOTIDE SEQUENCE [LARGE SCALE GENOMIC DNA]</scope>
    <source>
        <strain evidence="3 4">M1-21</strain>
    </source>
</reference>
<keyword evidence="4" id="KW-1185">Reference proteome</keyword>
<keyword evidence="1" id="KW-0378">Hydrolase</keyword>
<dbReference type="SUPFAM" id="SSF56300">
    <property type="entry name" value="Metallo-dependent phosphatases"/>
    <property type="match status" value="1"/>
</dbReference>
<sequence>MLSFIHAGDVHLGNPMSGLSRNLPNNWQEAVQSAGYQAFDKLIDAAVNQRVDFVLFPGDLLNGAGQSAKVQATLLRGFLKLQKAGVQVVLSFGNHDYEAFSEASLAWPENVHVFGHEVEEIVLKAKDGQRVAFVGFSYADRAERRDRLADFPNKGANVDYAIGLYHGMQGKPGDDYAAFSLDAMLKKGYDYWALGHIHQRAVLHEEPTIAYSGNLQGLNRKETGAKGAYLVKEEGGRLLSTFLDLAPLRFEEKVLDNPSGLLDLLKELQGTSFEQPTLLSLRLQGSIGEELRLAAAQGDLLEKVQQAFLGSTDFWPIHFFVEEKVSVSKPAFAAIDFDEAIEQTVGTESLLNLLSDEVPLAIREYFSEEEGQAAVTLKLRQLFEQGEGSDEN</sequence>
<keyword evidence="3" id="KW-0269">Exonuclease</keyword>
<evidence type="ECO:0000256" key="1">
    <source>
        <dbReference type="ARBA" id="ARBA00022801"/>
    </source>
</evidence>
<dbReference type="CDD" id="cd00840">
    <property type="entry name" value="MPP_Mre11_N"/>
    <property type="match status" value="1"/>
</dbReference>
<dbReference type="Proteomes" id="UP000735205">
    <property type="component" value="Unassembled WGS sequence"/>
</dbReference>
<evidence type="ECO:0000259" key="2">
    <source>
        <dbReference type="Pfam" id="PF00149"/>
    </source>
</evidence>
<dbReference type="PANTHER" id="PTHR30337:SF7">
    <property type="entry name" value="PHOSPHOESTERASE"/>
    <property type="match status" value="1"/>
</dbReference>
<dbReference type="InterPro" id="IPR050535">
    <property type="entry name" value="DNA_Repair-Maintenance_Comp"/>
</dbReference>
<dbReference type="RefSeq" id="WP_213792452.1">
    <property type="nucleotide sequence ID" value="NZ_JAAMFJ010000001.1"/>
</dbReference>
<name>A0ABS5QRR5_9LACO</name>